<reference evidence="2" key="1">
    <citation type="submission" date="2022-11" db="UniProtKB">
        <authorList>
            <consortium name="WormBaseParasite"/>
        </authorList>
    </citation>
    <scope>IDENTIFICATION</scope>
</reference>
<proteinExistence type="predicted"/>
<evidence type="ECO:0000313" key="1">
    <source>
        <dbReference type="Proteomes" id="UP000887576"/>
    </source>
</evidence>
<sequence length="83" mass="9544">MKRKDIWEVRKTPALVQTTISNHRRIVGISDHNSPTIMNLPARDCRSKARQGPRDSSRTEKGRTSVQISNGKTRHRQVGRRQV</sequence>
<protein>
    <submittedName>
        <fullName evidence="2">Uncharacterized protein</fullName>
    </submittedName>
</protein>
<evidence type="ECO:0000313" key="2">
    <source>
        <dbReference type="WBParaSite" id="JU765_v2.g326.t1"/>
    </source>
</evidence>
<accession>A0AC34R414</accession>
<organism evidence="1 2">
    <name type="scientific">Panagrolaimus sp. JU765</name>
    <dbReference type="NCBI Taxonomy" id="591449"/>
    <lineage>
        <taxon>Eukaryota</taxon>
        <taxon>Metazoa</taxon>
        <taxon>Ecdysozoa</taxon>
        <taxon>Nematoda</taxon>
        <taxon>Chromadorea</taxon>
        <taxon>Rhabditida</taxon>
        <taxon>Tylenchina</taxon>
        <taxon>Panagrolaimomorpha</taxon>
        <taxon>Panagrolaimoidea</taxon>
        <taxon>Panagrolaimidae</taxon>
        <taxon>Panagrolaimus</taxon>
    </lineage>
</organism>
<dbReference type="WBParaSite" id="JU765_v2.g326.t1">
    <property type="protein sequence ID" value="JU765_v2.g326.t1"/>
    <property type="gene ID" value="JU765_v2.g326"/>
</dbReference>
<dbReference type="Proteomes" id="UP000887576">
    <property type="component" value="Unplaced"/>
</dbReference>
<name>A0AC34R414_9BILA</name>